<gene>
    <name evidence="2" type="ORF">PanWU01x14_106670</name>
</gene>
<feature type="compositionally biased region" description="Basic and acidic residues" evidence="1">
    <location>
        <begin position="64"/>
        <end position="75"/>
    </location>
</feature>
<evidence type="ECO:0000313" key="2">
    <source>
        <dbReference type="EMBL" id="PON66881.1"/>
    </source>
</evidence>
<protein>
    <submittedName>
        <fullName evidence="2">Uncharacterized protein</fullName>
    </submittedName>
</protein>
<name>A0A2P5D0Q7_PARAD</name>
<proteinExistence type="predicted"/>
<feature type="region of interest" description="Disordered" evidence="1">
    <location>
        <begin position="51"/>
        <end position="77"/>
    </location>
</feature>
<feature type="compositionally biased region" description="Polar residues" evidence="1">
    <location>
        <begin position="51"/>
        <end position="60"/>
    </location>
</feature>
<feature type="compositionally biased region" description="Low complexity" evidence="1">
    <location>
        <begin position="25"/>
        <end position="37"/>
    </location>
</feature>
<evidence type="ECO:0000256" key="1">
    <source>
        <dbReference type="SAM" id="MobiDB-lite"/>
    </source>
</evidence>
<reference evidence="3" key="1">
    <citation type="submission" date="2016-06" db="EMBL/GenBank/DDBJ databases">
        <title>Parallel loss of symbiosis genes in relatives of nitrogen-fixing non-legume Parasponia.</title>
        <authorList>
            <person name="Van Velzen R."/>
            <person name="Holmer R."/>
            <person name="Bu F."/>
            <person name="Rutten L."/>
            <person name="Van Zeijl A."/>
            <person name="Liu W."/>
            <person name="Santuari L."/>
            <person name="Cao Q."/>
            <person name="Sharma T."/>
            <person name="Shen D."/>
            <person name="Roswanjaya Y."/>
            <person name="Wardhani T."/>
            <person name="Kalhor M.S."/>
            <person name="Jansen J."/>
            <person name="Van den Hoogen J."/>
            <person name="Gungor B."/>
            <person name="Hartog M."/>
            <person name="Hontelez J."/>
            <person name="Verver J."/>
            <person name="Yang W.-C."/>
            <person name="Schijlen E."/>
            <person name="Repin R."/>
            <person name="Schilthuizen M."/>
            <person name="Schranz E."/>
            <person name="Heidstra R."/>
            <person name="Miyata K."/>
            <person name="Fedorova E."/>
            <person name="Kohlen W."/>
            <person name="Bisseling T."/>
            <person name="Smit S."/>
            <person name="Geurts R."/>
        </authorList>
    </citation>
    <scope>NUCLEOTIDE SEQUENCE [LARGE SCALE GENOMIC DNA]</scope>
    <source>
        <strain evidence="3">cv. WU1-14</strain>
    </source>
</reference>
<dbReference type="Proteomes" id="UP000237105">
    <property type="component" value="Unassembled WGS sequence"/>
</dbReference>
<dbReference type="AlphaFoldDB" id="A0A2P5D0Q7"/>
<accession>A0A2P5D0Q7</accession>
<dbReference type="OrthoDB" id="10570028at2759"/>
<sequence length="96" mass="10603">MGNVDPNLCALLSQNRACEGSGRNSPSSSSWLTSPRTSLPLQTSELFLALTTRTPSSSGRSNKRPMDTPHPDEPSFQHLKTFLKRPIDMMHVAYSE</sequence>
<feature type="region of interest" description="Disordered" evidence="1">
    <location>
        <begin position="17"/>
        <end position="37"/>
    </location>
</feature>
<keyword evidence="3" id="KW-1185">Reference proteome</keyword>
<dbReference type="EMBL" id="JXTB01000076">
    <property type="protein sequence ID" value="PON66881.1"/>
    <property type="molecule type" value="Genomic_DNA"/>
</dbReference>
<evidence type="ECO:0000313" key="3">
    <source>
        <dbReference type="Proteomes" id="UP000237105"/>
    </source>
</evidence>
<organism evidence="2 3">
    <name type="scientific">Parasponia andersonii</name>
    <name type="common">Sponia andersonii</name>
    <dbReference type="NCBI Taxonomy" id="3476"/>
    <lineage>
        <taxon>Eukaryota</taxon>
        <taxon>Viridiplantae</taxon>
        <taxon>Streptophyta</taxon>
        <taxon>Embryophyta</taxon>
        <taxon>Tracheophyta</taxon>
        <taxon>Spermatophyta</taxon>
        <taxon>Magnoliopsida</taxon>
        <taxon>eudicotyledons</taxon>
        <taxon>Gunneridae</taxon>
        <taxon>Pentapetalae</taxon>
        <taxon>rosids</taxon>
        <taxon>fabids</taxon>
        <taxon>Rosales</taxon>
        <taxon>Cannabaceae</taxon>
        <taxon>Parasponia</taxon>
    </lineage>
</organism>
<comment type="caution">
    <text evidence="2">The sequence shown here is derived from an EMBL/GenBank/DDBJ whole genome shotgun (WGS) entry which is preliminary data.</text>
</comment>